<evidence type="ECO:0000256" key="1">
    <source>
        <dbReference type="ARBA" id="ARBA00004141"/>
    </source>
</evidence>
<feature type="transmembrane region" description="Helical" evidence="6">
    <location>
        <begin position="55"/>
        <end position="73"/>
    </location>
</feature>
<feature type="compositionally biased region" description="Polar residues" evidence="5">
    <location>
        <begin position="421"/>
        <end position="431"/>
    </location>
</feature>
<evidence type="ECO:0000313" key="7">
    <source>
        <dbReference type="EMBL" id="ABF59986.1"/>
    </source>
</evidence>
<dbReference type="NCBIfam" id="TIGR02783">
    <property type="entry name" value="TrbL_P"/>
    <property type="match status" value="1"/>
</dbReference>
<dbReference type="EMBL" id="DQ499637">
    <property type="protein sequence ID" value="ABF59986.1"/>
    <property type="molecule type" value="Genomic_DNA"/>
</dbReference>
<feature type="transmembrane region" description="Helical" evidence="6">
    <location>
        <begin position="85"/>
        <end position="104"/>
    </location>
</feature>
<keyword evidence="3 6" id="KW-1133">Transmembrane helix</keyword>
<feature type="compositionally biased region" description="Gly residues" evidence="5">
    <location>
        <begin position="367"/>
        <end position="376"/>
    </location>
</feature>
<keyword evidence="2 6" id="KW-0812">Transmembrane</keyword>
<evidence type="ECO:0000256" key="3">
    <source>
        <dbReference type="ARBA" id="ARBA00022989"/>
    </source>
</evidence>
<feature type="compositionally biased region" description="Gly residues" evidence="5">
    <location>
        <begin position="345"/>
        <end position="357"/>
    </location>
</feature>
<dbReference type="InterPro" id="IPR014150">
    <property type="entry name" value="Conjugal_tfr_TrbL"/>
</dbReference>
<feature type="compositionally biased region" description="Low complexity" evidence="5">
    <location>
        <begin position="377"/>
        <end position="398"/>
    </location>
</feature>
<protein>
    <submittedName>
        <fullName evidence="7">Conjugal transfer protein</fullName>
    </submittedName>
</protein>
<reference evidence="7" key="1">
    <citation type="submission" date="2006-04" db="EMBL/GenBank/DDBJ databases">
        <title>The EHEC O113:H21 genomic island.</title>
        <authorList>
            <person name="Sloan J."/>
            <person name="Bulach D.M."/>
            <person name="Hartland E.L."/>
        </authorList>
    </citation>
    <scope>NUCLEOTIDE SEQUENCE</scope>
    <source>
        <strain evidence="7">EHEC EH41</strain>
    </source>
</reference>
<accession>A0EVL5</accession>
<evidence type="ECO:0000256" key="6">
    <source>
        <dbReference type="SAM" id="Phobius"/>
    </source>
</evidence>
<dbReference type="InterPro" id="IPR007688">
    <property type="entry name" value="Conjugal_tfr_TrbL/VirB6"/>
</dbReference>
<feature type="transmembrane region" description="Helical" evidence="6">
    <location>
        <begin position="124"/>
        <end position="145"/>
    </location>
</feature>
<evidence type="ECO:0000256" key="2">
    <source>
        <dbReference type="ARBA" id="ARBA00022692"/>
    </source>
</evidence>
<evidence type="ECO:0000256" key="4">
    <source>
        <dbReference type="ARBA" id="ARBA00023136"/>
    </source>
</evidence>
<dbReference type="AlphaFoldDB" id="A0EVL5"/>
<name>A0EVL5_ECOLX</name>
<feature type="transmembrane region" description="Helical" evidence="6">
    <location>
        <begin position="213"/>
        <end position="238"/>
    </location>
</feature>
<organism evidence="7">
    <name type="scientific">Escherichia coli</name>
    <dbReference type="NCBI Taxonomy" id="562"/>
    <lineage>
        <taxon>Bacteria</taxon>
        <taxon>Pseudomonadati</taxon>
        <taxon>Pseudomonadota</taxon>
        <taxon>Gammaproteobacteria</taxon>
        <taxon>Enterobacterales</taxon>
        <taxon>Enterobacteriaceae</taxon>
        <taxon>Escherichia</taxon>
    </lineage>
</organism>
<sequence length="466" mass="47771">MVIMKIVSKVTFLGIIIFFSINAYAGQLDSSGLLDSLLDKFQQVASTWTTVIADYANWLFWGLVLISMVWTFGMMAMQGEGLTGVLAEIVRFFAVIGFFYYLLINGPSISQSIINSMRQLAANALGISTGISPSSIVDMAFAILTKVSSAASIWSPMISTIMITVAIIVLVVMSLIAINMLIMLVSAWVLCYAGVILLGFGGSKWTSDIAINYLGTVLSIGIQLFTMTLIIGIGQSFIDQYFSLIKDDVPDLNSLIVLLLASIILLVLTNKLPLLLSGVVGGASLQGIGGFGSGMITGAAATAISGAGAMAMGASAQVSGGASALKAAFESAQAAMAEEYGSGGGGGSGGGFGGGEDTGSVDTSGGQPSGSSGGSSAGNSSVSASGGSQGFASFSRAGRMASHMGSSVANGAAEYQKTKRSSNSSRVQQTIGGELAAQIRKQTATHRDNREHDDFAGDSLSGNNKS</sequence>
<feature type="compositionally biased region" description="Basic and acidic residues" evidence="5">
    <location>
        <begin position="445"/>
        <end position="455"/>
    </location>
</feature>
<feature type="transmembrane region" description="Helical" evidence="6">
    <location>
        <begin position="157"/>
        <end position="176"/>
    </location>
</feature>
<keyword evidence="4 6" id="KW-0472">Membrane</keyword>
<proteinExistence type="predicted"/>
<comment type="subcellular location">
    <subcellularLocation>
        <location evidence="1">Membrane</location>
        <topology evidence="1">Multi-pass membrane protein</topology>
    </subcellularLocation>
</comment>
<dbReference type="GO" id="GO:0016020">
    <property type="term" value="C:membrane"/>
    <property type="evidence" value="ECO:0007669"/>
    <property type="project" value="UniProtKB-SubCell"/>
</dbReference>
<feature type="transmembrane region" description="Helical" evidence="6">
    <location>
        <begin position="182"/>
        <end position="201"/>
    </location>
</feature>
<dbReference type="GO" id="GO:0030255">
    <property type="term" value="P:protein secretion by the type IV secretion system"/>
    <property type="evidence" value="ECO:0007669"/>
    <property type="project" value="InterPro"/>
</dbReference>
<feature type="region of interest" description="Disordered" evidence="5">
    <location>
        <begin position="345"/>
        <end position="466"/>
    </location>
</feature>
<gene>
    <name evidence="7" type="primary">trbL</name>
    <name evidence="7" type="ORF">QG7_0016</name>
</gene>
<evidence type="ECO:0000256" key="5">
    <source>
        <dbReference type="SAM" id="MobiDB-lite"/>
    </source>
</evidence>
<dbReference type="Pfam" id="PF04610">
    <property type="entry name" value="TrbL"/>
    <property type="match status" value="1"/>
</dbReference>
<feature type="transmembrane region" description="Helical" evidence="6">
    <location>
        <begin position="250"/>
        <end position="268"/>
    </location>
</feature>